<dbReference type="InterPro" id="IPR013324">
    <property type="entry name" value="RNA_pol_sigma_r3/r4-like"/>
</dbReference>
<dbReference type="InterPro" id="IPR013325">
    <property type="entry name" value="RNA_pol_sigma_r2"/>
</dbReference>
<dbReference type="EMBL" id="FOCL01000001">
    <property type="protein sequence ID" value="SEM82960.1"/>
    <property type="molecule type" value="Genomic_DNA"/>
</dbReference>
<evidence type="ECO:0000256" key="2">
    <source>
        <dbReference type="ARBA" id="ARBA00023015"/>
    </source>
</evidence>
<dbReference type="NCBIfam" id="TIGR02985">
    <property type="entry name" value="Sig70_bacteroi1"/>
    <property type="match status" value="1"/>
</dbReference>
<dbReference type="Pfam" id="PF08281">
    <property type="entry name" value="Sigma70_r4_2"/>
    <property type="match status" value="1"/>
</dbReference>
<feature type="domain" description="RNA polymerase sigma factor 70 region 4 type 2" evidence="6">
    <location>
        <begin position="132"/>
        <end position="180"/>
    </location>
</feature>
<evidence type="ECO:0000256" key="3">
    <source>
        <dbReference type="ARBA" id="ARBA00023082"/>
    </source>
</evidence>
<dbReference type="STRING" id="551995.SAMN05192574_101940"/>
<proteinExistence type="inferred from homology"/>
<dbReference type="SUPFAM" id="SSF88659">
    <property type="entry name" value="Sigma3 and sigma4 domains of RNA polymerase sigma factors"/>
    <property type="match status" value="1"/>
</dbReference>
<keyword evidence="4" id="KW-0804">Transcription</keyword>
<dbReference type="AlphaFoldDB" id="A0A1H8BJ71"/>
<dbReference type="PANTHER" id="PTHR43133:SF46">
    <property type="entry name" value="RNA POLYMERASE SIGMA-70 FACTOR ECF SUBFAMILY"/>
    <property type="match status" value="1"/>
</dbReference>
<dbReference type="GO" id="GO:0016987">
    <property type="term" value="F:sigma factor activity"/>
    <property type="evidence" value="ECO:0007669"/>
    <property type="project" value="UniProtKB-KW"/>
</dbReference>
<dbReference type="GO" id="GO:0006352">
    <property type="term" value="P:DNA-templated transcription initiation"/>
    <property type="evidence" value="ECO:0007669"/>
    <property type="project" value="InterPro"/>
</dbReference>
<sequence length="197" mass="23032">MSKPADEVNFSQASDAALLIQTKQGSRAAFSTIYHKYWGPMYVHAYKMLGDEDEAKDVVQELFTSIWAQRAELELVTSLKAYLYTALRNRVLNVFDKRKVRESYLEAMAIYFDENHQVVEDNLREKELACIIDKEIANLPEKMRNVFELSRKQNLSHKEIASELQISDKTVKKQINNAIRILKLKISYLFFLLIFMR</sequence>
<dbReference type="Proteomes" id="UP000198942">
    <property type="component" value="Unassembled WGS sequence"/>
</dbReference>
<evidence type="ECO:0000259" key="6">
    <source>
        <dbReference type="Pfam" id="PF08281"/>
    </source>
</evidence>
<dbReference type="Gene3D" id="1.10.1740.10">
    <property type="match status" value="1"/>
</dbReference>
<feature type="domain" description="RNA polymerase sigma-70 region 2" evidence="5">
    <location>
        <begin position="35"/>
        <end position="99"/>
    </location>
</feature>
<evidence type="ECO:0000256" key="1">
    <source>
        <dbReference type="ARBA" id="ARBA00010641"/>
    </source>
</evidence>
<dbReference type="InterPro" id="IPR007627">
    <property type="entry name" value="RNA_pol_sigma70_r2"/>
</dbReference>
<dbReference type="RefSeq" id="WP_091208240.1">
    <property type="nucleotide sequence ID" value="NZ_FOCL01000001.1"/>
</dbReference>
<keyword evidence="8" id="KW-1185">Reference proteome</keyword>
<dbReference type="InterPro" id="IPR039425">
    <property type="entry name" value="RNA_pol_sigma-70-like"/>
</dbReference>
<keyword evidence="3" id="KW-0731">Sigma factor</keyword>
<evidence type="ECO:0000256" key="4">
    <source>
        <dbReference type="ARBA" id="ARBA00023163"/>
    </source>
</evidence>
<gene>
    <name evidence="7" type="ORF">SAMN05192574_101940</name>
</gene>
<dbReference type="Gene3D" id="1.10.10.10">
    <property type="entry name" value="Winged helix-like DNA-binding domain superfamily/Winged helix DNA-binding domain"/>
    <property type="match status" value="1"/>
</dbReference>
<evidence type="ECO:0000313" key="7">
    <source>
        <dbReference type="EMBL" id="SEM82960.1"/>
    </source>
</evidence>
<keyword evidence="2" id="KW-0805">Transcription regulation</keyword>
<accession>A0A1H8BJ71</accession>
<comment type="similarity">
    <text evidence="1">Belongs to the sigma-70 factor family. ECF subfamily.</text>
</comment>
<dbReference type="InterPro" id="IPR036388">
    <property type="entry name" value="WH-like_DNA-bd_sf"/>
</dbReference>
<evidence type="ECO:0000313" key="8">
    <source>
        <dbReference type="Proteomes" id="UP000198942"/>
    </source>
</evidence>
<dbReference type="GO" id="GO:0003677">
    <property type="term" value="F:DNA binding"/>
    <property type="evidence" value="ECO:0007669"/>
    <property type="project" value="InterPro"/>
</dbReference>
<dbReference type="InterPro" id="IPR014327">
    <property type="entry name" value="RNA_pol_sigma70_bacteroid"/>
</dbReference>
<dbReference type="SUPFAM" id="SSF88946">
    <property type="entry name" value="Sigma2 domain of RNA polymerase sigma factors"/>
    <property type="match status" value="1"/>
</dbReference>
<dbReference type="NCBIfam" id="TIGR02937">
    <property type="entry name" value="sigma70-ECF"/>
    <property type="match status" value="1"/>
</dbReference>
<dbReference type="PANTHER" id="PTHR43133">
    <property type="entry name" value="RNA POLYMERASE ECF-TYPE SIGMA FACTO"/>
    <property type="match status" value="1"/>
</dbReference>
<name>A0A1H8BJ71_9SPHI</name>
<dbReference type="InterPro" id="IPR013249">
    <property type="entry name" value="RNA_pol_sigma70_r4_t2"/>
</dbReference>
<dbReference type="InterPro" id="IPR014284">
    <property type="entry name" value="RNA_pol_sigma-70_dom"/>
</dbReference>
<dbReference type="OrthoDB" id="659569at2"/>
<reference evidence="8" key="1">
    <citation type="submission" date="2016-10" db="EMBL/GenBank/DDBJ databases">
        <authorList>
            <person name="Varghese N."/>
            <person name="Submissions S."/>
        </authorList>
    </citation>
    <scope>NUCLEOTIDE SEQUENCE [LARGE SCALE GENOMIC DNA]</scope>
    <source>
        <strain evidence="8">Gh-48</strain>
    </source>
</reference>
<protein>
    <submittedName>
        <fullName evidence="7">RNA polymerase sigma-70 factor, ECF subfamily</fullName>
    </submittedName>
</protein>
<organism evidence="7 8">
    <name type="scientific">Mucilaginibacter gossypiicola</name>
    <dbReference type="NCBI Taxonomy" id="551995"/>
    <lineage>
        <taxon>Bacteria</taxon>
        <taxon>Pseudomonadati</taxon>
        <taxon>Bacteroidota</taxon>
        <taxon>Sphingobacteriia</taxon>
        <taxon>Sphingobacteriales</taxon>
        <taxon>Sphingobacteriaceae</taxon>
        <taxon>Mucilaginibacter</taxon>
    </lineage>
</organism>
<dbReference type="Pfam" id="PF04542">
    <property type="entry name" value="Sigma70_r2"/>
    <property type="match status" value="1"/>
</dbReference>
<evidence type="ECO:0000259" key="5">
    <source>
        <dbReference type="Pfam" id="PF04542"/>
    </source>
</evidence>